<evidence type="ECO:0000313" key="5">
    <source>
        <dbReference type="Proteomes" id="UP001280629"/>
    </source>
</evidence>
<dbReference type="Gene3D" id="2.60.40.1640">
    <property type="entry name" value="Conserved domain protein"/>
    <property type="match status" value="1"/>
</dbReference>
<comment type="caution">
    <text evidence="4">The sequence shown here is derived from an EMBL/GenBank/DDBJ whole genome shotgun (WGS) entry which is preliminary data.</text>
</comment>
<feature type="domain" description="DUF4179" evidence="2">
    <location>
        <begin position="41"/>
        <end position="129"/>
    </location>
</feature>
<dbReference type="RefSeq" id="WP_317937164.1">
    <property type="nucleotide sequence ID" value="NZ_JAUBDH010000016.1"/>
</dbReference>
<feature type="transmembrane region" description="Helical" evidence="1">
    <location>
        <begin position="42"/>
        <end position="62"/>
    </location>
</feature>
<accession>A0ABU4G529</accession>
<dbReference type="Pfam" id="PF13786">
    <property type="entry name" value="DUF4179"/>
    <property type="match status" value="1"/>
</dbReference>
<dbReference type="Gene3D" id="2.60.40.1630">
    <property type="entry name" value="bacillus anthracis domain"/>
    <property type="match status" value="1"/>
</dbReference>
<evidence type="ECO:0000313" key="4">
    <source>
        <dbReference type="EMBL" id="MDW0111497.1"/>
    </source>
</evidence>
<sequence length="338" mass="37652">MTELNNFKKAIDEIPVPLERLDAILSDSFKKKKVKRFQFSRILKYSAAAVILSFGLISSAYVSPAFANFITQIPVMGHVFEQFILKESYYAAYEEISTDIGVSSISNGVQMDIEKAFFDGNTITLGFVVHTDEGIETAPLFEKYPEVINNSISNAGYDGEYVEGVGFVGMMEISGLSDTKNTVNIVWKPKSISFDDKTIDGNWRFAFSLDKLEGILIPINEKVEKDGVTVQLIDATQTDVNLSINYHQDVAPSVHDKWMAVEAELRAIDNLGNEYEVPYTSGTGTKGSDSSEDLTWNATVHGLDPKATSITFYPFAHLSNSQTDWERIDFEPITVELE</sequence>
<feature type="domain" description="DUF5643" evidence="3">
    <location>
        <begin position="217"/>
        <end position="337"/>
    </location>
</feature>
<evidence type="ECO:0000259" key="3">
    <source>
        <dbReference type="Pfam" id="PF18705"/>
    </source>
</evidence>
<dbReference type="Proteomes" id="UP001280629">
    <property type="component" value="Unassembled WGS sequence"/>
</dbReference>
<keyword evidence="5" id="KW-1185">Reference proteome</keyword>
<organism evidence="4 5">
    <name type="scientific">Sporosarcina aquimarina</name>
    <dbReference type="NCBI Taxonomy" id="114975"/>
    <lineage>
        <taxon>Bacteria</taxon>
        <taxon>Bacillati</taxon>
        <taxon>Bacillota</taxon>
        <taxon>Bacilli</taxon>
        <taxon>Bacillales</taxon>
        <taxon>Caryophanaceae</taxon>
        <taxon>Sporosarcina</taxon>
    </lineage>
</organism>
<keyword evidence="1" id="KW-0812">Transmembrane</keyword>
<dbReference type="InterPro" id="IPR025436">
    <property type="entry name" value="DUF4179"/>
</dbReference>
<evidence type="ECO:0000259" key="2">
    <source>
        <dbReference type="Pfam" id="PF13786"/>
    </source>
</evidence>
<dbReference type="Pfam" id="PF18705">
    <property type="entry name" value="DUF5643"/>
    <property type="match status" value="1"/>
</dbReference>
<proteinExistence type="predicted"/>
<keyword evidence="1" id="KW-0472">Membrane</keyword>
<name>A0ABU4G529_9BACL</name>
<reference evidence="4 5" key="1">
    <citation type="submission" date="2023-06" db="EMBL/GenBank/DDBJ databases">
        <title>Sporosarcina sp. nov., isolated from Korean traditional fermented seafood 'Jeotgal'.</title>
        <authorList>
            <person name="Yang A.-I."/>
            <person name="Shin N.-R."/>
        </authorList>
    </citation>
    <scope>NUCLEOTIDE SEQUENCE [LARGE SCALE GENOMIC DNA]</scope>
    <source>
        <strain evidence="4 5">KCTC3840</strain>
    </source>
</reference>
<protein>
    <submittedName>
        <fullName evidence="4">DUF4179 domain-containing protein</fullName>
    </submittedName>
</protein>
<evidence type="ECO:0000256" key="1">
    <source>
        <dbReference type="SAM" id="Phobius"/>
    </source>
</evidence>
<gene>
    <name evidence="4" type="ORF">QT716_15855</name>
</gene>
<dbReference type="InterPro" id="IPR040680">
    <property type="entry name" value="DUF5643"/>
</dbReference>
<dbReference type="EMBL" id="JAUBDH010000016">
    <property type="protein sequence ID" value="MDW0111497.1"/>
    <property type="molecule type" value="Genomic_DNA"/>
</dbReference>
<keyword evidence="1" id="KW-1133">Transmembrane helix</keyword>